<dbReference type="GO" id="GO:0005525">
    <property type="term" value="F:GTP binding"/>
    <property type="evidence" value="ECO:0007669"/>
    <property type="project" value="InterPro"/>
</dbReference>
<sequence>MSRWLRGRGNGGKSSQEVNVYHNVKAGLQELYRSVLLPLEQDFKFHQFFSPLLTDGDFAAKPMVMLIGQYSTGKTTFIQHLLEREYPGLRIGPEPTTDRFVAVMENDTEQVVPGNAAVVDPTKPFSQLSNFGNNFLLRFECSMLPCVILNGITLIDTPGVLSGNKQTSRGYDFEGVIQWFAERVDLILLIFDAHKLDISDEFRRCIHALRGNDTKIRIILNKADMVSYQQLMRVYGALMWSLGKVIPSPEVARVYIGSFWNHPLQNDENRKLFEAEANDLYADIARLPRDAAIRKVNDFIKRARLAKVHAYLLTNLRKQLPMWGKDAKKKQLLNQLQQVYQQVASDHSIPLGDFPPIPLMQEKLAAFDWSKIPKLDSRRIESLDLMIKTQIPQLMALIPAEEVCAEQ</sequence>
<evidence type="ECO:0000256" key="2">
    <source>
        <dbReference type="ARBA" id="ARBA00004481"/>
    </source>
</evidence>
<dbReference type="FunFam" id="3.40.50.300:FF:000147">
    <property type="entry name" value="EH domain-containing protein 1"/>
    <property type="match status" value="1"/>
</dbReference>
<evidence type="ECO:0000256" key="6">
    <source>
        <dbReference type="ARBA" id="ARBA00022753"/>
    </source>
</evidence>
<dbReference type="SUPFAM" id="SSF52540">
    <property type="entry name" value="P-loop containing nucleoside triphosphate hydrolases"/>
    <property type="match status" value="1"/>
</dbReference>
<gene>
    <name evidence="10" type="ORF">TGMAS_231210A</name>
</gene>
<dbReference type="GO" id="GO:0010008">
    <property type="term" value="C:endosome membrane"/>
    <property type="evidence" value="ECO:0007669"/>
    <property type="project" value="UniProtKB-SubCell"/>
</dbReference>
<evidence type="ECO:0000256" key="7">
    <source>
        <dbReference type="ARBA" id="ARBA00022837"/>
    </source>
</evidence>
<dbReference type="Gene3D" id="3.40.50.300">
    <property type="entry name" value="P-loop containing nucleotide triphosphate hydrolases"/>
    <property type="match status" value="1"/>
</dbReference>
<dbReference type="Pfam" id="PF16880">
    <property type="entry name" value="EHD_N"/>
    <property type="match status" value="1"/>
</dbReference>
<dbReference type="Gene3D" id="1.10.268.20">
    <property type="match status" value="1"/>
</dbReference>
<feature type="domain" description="Dynamin-type G" evidence="9">
    <location>
        <begin position="58"/>
        <end position="288"/>
    </location>
</feature>
<dbReference type="GO" id="GO:0005886">
    <property type="term" value="C:plasma membrane"/>
    <property type="evidence" value="ECO:0007669"/>
    <property type="project" value="UniProtKB-SubCell"/>
</dbReference>
<evidence type="ECO:0000256" key="3">
    <source>
        <dbReference type="ARBA" id="ARBA00022475"/>
    </source>
</evidence>
<evidence type="ECO:0000256" key="1">
    <source>
        <dbReference type="ARBA" id="ARBA00004413"/>
    </source>
</evidence>
<reference evidence="10 11" key="1">
    <citation type="submission" date="2014-04" db="EMBL/GenBank/DDBJ databases">
        <authorList>
            <person name="Sibley D."/>
            <person name="Venepally P."/>
            <person name="Karamycheva S."/>
            <person name="Hadjithomas M."/>
            <person name="Khan A."/>
            <person name="Brunk B."/>
            <person name="Roos D."/>
            <person name="Caler E."/>
            <person name="Lorenzi H."/>
        </authorList>
    </citation>
    <scope>NUCLEOTIDE SEQUENCE [LARGE SCALE GENOMIC DNA]</scope>
    <source>
        <strain evidence="10 11">MAS</strain>
    </source>
</reference>
<dbReference type="EMBL" id="AEXC02000288">
    <property type="protein sequence ID" value="KFH17437.1"/>
    <property type="molecule type" value="Genomic_DNA"/>
</dbReference>
<keyword evidence="3" id="KW-1003">Cell membrane</keyword>
<dbReference type="InterPro" id="IPR045063">
    <property type="entry name" value="Dynamin_N"/>
</dbReference>
<protein>
    <submittedName>
        <fullName evidence="10">Sarcalumenin/eps15 family protein</fullName>
    </submittedName>
</protein>
<dbReference type="Proteomes" id="UP000028821">
    <property type="component" value="Unassembled WGS sequence"/>
</dbReference>
<evidence type="ECO:0000313" key="11">
    <source>
        <dbReference type="Proteomes" id="UP000028821"/>
    </source>
</evidence>
<dbReference type="GO" id="GO:0016197">
    <property type="term" value="P:endosomal transport"/>
    <property type="evidence" value="ECO:0007669"/>
    <property type="project" value="TreeGrafter"/>
</dbReference>
<organism evidence="10 11">
    <name type="scientific">Toxoplasma gondii MAS</name>
    <dbReference type="NCBI Taxonomy" id="943118"/>
    <lineage>
        <taxon>Eukaryota</taxon>
        <taxon>Sar</taxon>
        <taxon>Alveolata</taxon>
        <taxon>Apicomplexa</taxon>
        <taxon>Conoidasida</taxon>
        <taxon>Coccidia</taxon>
        <taxon>Eucoccidiorida</taxon>
        <taxon>Eimeriorina</taxon>
        <taxon>Sarcocystidae</taxon>
        <taxon>Toxoplasma</taxon>
    </lineage>
</organism>
<comment type="caution">
    <text evidence="10">The sequence shown here is derived from an EMBL/GenBank/DDBJ whole genome shotgun (WGS) entry which is preliminary data.</text>
</comment>
<evidence type="ECO:0000256" key="8">
    <source>
        <dbReference type="ARBA" id="ARBA00023136"/>
    </source>
</evidence>
<keyword evidence="4" id="KW-0479">Metal-binding</keyword>
<dbReference type="Pfam" id="PF00350">
    <property type="entry name" value="Dynamin_N"/>
    <property type="match status" value="1"/>
</dbReference>
<dbReference type="Pfam" id="PF18150">
    <property type="entry name" value="DUF5600"/>
    <property type="match status" value="1"/>
</dbReference>
<dbReference type="GO" id="GO:0046872">
    <property type="term" value="F:metal ion binding"/>
    <property type="evidence" value="ECO:0007669"/>
    <property type="project" value="UniProtKB-KW"/>
</dbReference>
<comment type="subcellular location">
    <subcellularLocation>
        <location evidence="1">Cell membrane</location>
        <topology evidence="1">Peripheral membrane protein</topology>
        <orientation evidence="1">Cytoplasmic side</orientation>
    </subcellularLocation>
    <subcellularLocation>
        <location evidence="2">Endosome membrane</location>
        <topology evidence="2">Peripheral membrane protein</topology>
    </subcellularLocation>
</comment>
<keyword evidence="8" id="KW-0472">Membrane</keyword>
<dbReference type="PANTHER" id="PTHR11216:SF31">
    <property type="entry name" value="AT21416P"/>
    <property type="match status" value="1"/>
</dbReference>
<dbReference type="AlphaFoldDB" id="A0A086QXV5"/>
<dbReference type="VEuPathDB" id="ToxoDB:TGMAS_231210A"/>
<dbReference type="PROSITE" id="PS51718">
    <property type="entry name" value="G_DYNAMIN_2"/>
    <property type="match status" value="1"/>
</dbReference>
<name>A0A086QXV5_TOXGO</name>
<dbReference type="InterPro" id="IPR027417">
    <property type="entry name" value="P-loop_NTPase"/>
</dbReference>
<dbReference type="OrthoDB" id="345283at2759"/>
<keyword evidence="6" id="KW-0967">Endosome</keyword>
<accession>A0A086QXV5</accession>
<evidence type="ECO:0000256" key="5">
    <source>
        <dbReference type="ARBA" id="ARBA00022741"/>
    </source>
</evidence>
<evidence type="ECO:0000313" key="10">
    <source>
        <dbReference type="EMBL" id="KFH17437.1"/>
    </source>
</evidence>
<proteinExistence type="predicted"/>
<keyword evidence="7" id="KW-0106">Calcium</keyword>
<dbReference type="PANTHER" id="PTHR11216">
    <property type="entry name" value="EH DOMAIN"/>
    <property type="match status" value="1"/>
</dbReference>
<evidence type="ECO:0000259" key="9">
    <source>
        <dbReference type="PROSITE" id="PS51718"/>
    </source>
</evidence>
<evidence type="ECO:0000256" key="4">
    <source>
        <dbReference type="ARBA" id="ARBA00022723"/>
    </source>
</evidence>
<dbReference type="GO" id="GO:0006897">
    <property type="term" value="P:endocytosis"/>
    <property type="evidence" value="ECO:0007669"/>
    <property type="project" value="TreeGrafter"/>
</dbReference>
<dbReference type="InterPro" id="IPR030381">
    <property type="entry name" value="G_DYNAMIN_dom"/>
</dbReference>
<dbReference type="CDD" id="cd09913">
    <property type="entry name" value="EHD"/>
    <property type="match status" value="1"/>
</dbReference>
<dbReference type="InterPro" id="IPR040990">
    <property type="entry name" value="DUF5600"/>
</dbReference>
<keyword evidence="5" id="KW-0547">Nucleotide-binding</keyword>
<dbReference type="InterPro" id="IPR031692">
    <property type="entry name" value="EHD_N"/>
</dbReference>